<accession>A0ABD1C141</accession>
<comment type="caution">
    <text evidence="3">The sequence shown here is derived from an EMBL/GenBank/DDBJ whole genome shotgun (WGS) entry which is preliminary data.</text>
</comment>
<dbReference type="AlphaFoldDB" id="A0ABD1C141"/>
<dbReference type="PANTHER" id="PTHR32009">
    <property type="entry name" value="TMV RESISTANCE PROTEIN N-LIKE"/>
    <property type="match status" value="1"/>
</dbReference>
<organism evidence="3 4">
    <name type="scientific">Cardamine amara subsp. amara</name>
    <dbReference type="NCBI Taxonomy" id="228776"/>
    <lineage>
        <taxon>Eukaryota</taxon>
        <taxon>Viridiplantae</taxon>
        <taxon>Streptophyta</taxon>
        <taxon>Embryophyta</taxon>
        <taxon>Tracheophyta</taxon>
        <taxon>Spermatophyta</taxon>
        <taxon>Magnoliopsida</taxon>
        <taxon>eudicotyledons</taxon>
        <taxon>Gunneridae</taxon>
        <taxon>Pentapetalae</taxon>
        <taxon>rosids</taxon>
        <taxon>malvids</taxon>
        <taxon>Brassicales</taxon>
        <taxon>Brassicaceae</taxon>
        <taxon>Cardamineae</taxon>
        <taxon>Cardamine</taxon>
    </lineage>
</organism>
<proteinExistence type="predicted"/>
<dbReference type="PANTHER" id="PTHR32009:SF115">
    <property type="entry name" value="RPP1-LIKE DISEASE RESISTANCE PROTEIN-RELATED"/>
    <property type="match status" value="1"/>
</dbReference>
<evidence type="ECO:0000256" key="1">
    <source>
        <dbReference type="ARBA" id="ARBA00023027"/>
    </source>
</evidence>
<keyword evidence="4" id="KW-1185">Reference proteome</keyword>
<dbReference type="InterPro" id="IPR000157">
    <property type="entry name" value="TIR_dom"/>
</dbReference>
<dbReference type="Proteomes" id="UP001558713">
    <property type="component" value="Unassembled WGS sequence"/>
</dbReference>
<dbReference type="SMART" id="SM00255">
    <property type="entry name" value="TIR"/>
    <property type="match status" value="1"/>
</dbReference>
<evidence type="ECO:0000259" key="2">
    <source>
        <dbReference type="PROSITE" id="PS50104"/>
    </source>
</evidence>
<reference evidence="3 4" key="1">
    <citation type="submission" date="2024-04" db="EMBL/GenBank/DDBJ databases">
        <title>Genome assembly C_amara_ONT_v2.</title>
        <authorList>
            <person name="Yant L."/>
            <person name="Moore C."/>
            <person name="Slenker M."/>
        </authorList>
    </citation>
    <scope>NUCLEOTIDE SEQUENCE [LARGE SCALE GENOMIC DNA]</scope>
    <source>
        <tissue evidence="3">Leaf</tissue>
    </source>
</reference>
<gene>
    <name evidence="3" type="ORF">V5N11_029435</name>
</gene>
<keyword evidence="1" id="KW-0520">NAD</keyword>
<protein>
    <submittedName>
        <fullName evidence="3">Disease resistance protein RPS6</fullName>
    </submittedName>
</protein>
<dbReference type="SUPFAM" id="SSF52200">
    <property type="entry name" value="Toll/Interleukin receptor TIR domain"/>
    <property type="match status" value="1"/>
</dbReference>
<evidence type="ECO:0000313" key="4">
    <source>
        <dbReference type="Proteomes" id="UP001558713"/>
    </source>
</evidence>
<dbReference type="PROSITE" id="PS50104">
    <property type="entry name" value="TIR"/>
    <property type="match status" value="1"/>
</dbReference>
<evidence type="ECO:0000313" key="3">
    <source>
        <dbReference type="EMBL" id="KAL1223199.1"/>
    </source>
</evidence>
<dbReference type="FunFam" id="3.40.50.10140:FF:000007">
    <property type="entry name" value="Disease resistance protein (TIR-NBS-LRR class)"/>
    <property type="match status" value="1"/>
</dbReference>
<dbReference type="InterPro" id="IPR035897">
    <property type="entry name" value="Toll_tir_struct_dom_sf"/>
</dbReference>
<dbReference type="Pfam" id="PF01582">
    <property type="entry name" value="TIR"/>
    <property type="match status" value="1"/>
</dbReference>
<dbReference type="Gene3D" id="3.40.50.10140">
    <property type="entry name" value="Toll/interleukin-1 receptor homology (TIR) domain"/>
    <property type="match status" value="1"/>
</dbReference>
<dbReference type="EMBL" id="JBANAX010000079">
    <property type="protein sequence ID" value="KAL1223199.1"/>
    <property type="molecule type" value="Genomic_DNA"/>
</dbReference>
<feature type="domain" description="TIR" evidence="2">
    <location>
        <begin position="4"/>
        <end position="168"/>
    </location>
</feature>
<sequence>MTTTYYDVFPSFSGEDVRITFLSHFLKELDQKSIIVFKDNEIERSRSLNPELKQAIKDSRIAVVIFSKNYASSSWCLNELLEIVKSKEECGQIVIPIFYGLDSSHVKKQTGDFGKKFEETCYNKTEELITQWRKALTKVASILGYNSVDWDNEATMIEAIAIDVLNQRSS</sequence>
<name>A0ABD1C141_CARAN</name>